<keyword evidence="7" id="KW-1185">Reference proteome</keyword>
<evidence type="ECO:0000259" key="4">
    <source>
        <dbReference type="Pfam" id="PF03152"/>
    </source>
</evidence>
<dbReference type="InterPro" id="IPR042299">
    <property type="entry name" value="Ufd1-like_Nn"/>
</dbReference>
<feature type="region of interest" description="Disordered" evidence="3">
    <location>
        <begin position="240"/>
        <end position="312"/>
    </location>
</feature>
<dbReference type="GO" id="GO:0006511">
    <property type="term" value="P:ubiquitin-dependent protein catabolic process"/>
    <property type="evidence" value="ECO:0007669"/>
    <property type="project" value="InterPro"/>
</dbReference>
<reference evidence="6 7" key="1">
    <citation type="submission" date="2016-06" db="EMBL/GenBank/DDBJ databases">
        <title>Evolution of pathogenesis and genome organization in the Tremellales.</title>
        <authorList>
            <person name="Cuomo C."/>
            <person name="Litvintseva A."/>
            <person name="Heitman J."/>
            <person name="Chen Y."/>
            <person name="Sun S."/>
            <person name="Springer D."/>
            <person name="Dromer F."/>
            <person name="Young S."/>
            <person name="Zeng Q."/>
            <person name="Chapman S."/>
            <person name="Gujja S."/>
            <person name="Saif S."/>
            <person name="Birren B."/>
        </authorList>
    </citation>
    <scope>NUCLEOTIDE SEQUENCE [LARGE SCALE GENOMIC DNA]</scope>
    <source>
        <strain evidence="6 7">ATCC 28783</strain>
    </source>
</reference>
<feature type="domain" description="Ubiquitin fusion degradation protein UFD1 N-terminal subdomain 2" evidence="5">
    <location>
        <begin position="136"/>
        <end position="212"/>
    </location>
</feature>
<evidence type="ECO:0000313" key="7">
    <source>
        <dbReference type="Proteomes" id="UP000289152"/>
    </source>
</evidence>
<evidence type="ECO:0000313" key="6">
    <source>
        <dbReference type="EMBL" id="RXK37501.1"/>
    </source>
</evidence>
<dbReference type="STRING" id="5217.A0A4Q1BIK6"/>
<keyword evidence="2" id="KW-0833">Ubl conjugation pathway</keyword>
<accession>A0A4Q1BIK6</accession>
<evidence type="ECO:0008006" key="8">
    <source>
        <dbReference type="Google" id="ProtNLM"/>
    </source>
</evidence>
<protein>
    <recommendedName>
        <fullName evidence="8">Ubiquitin fusion degradation protein 1</fullName>
    </recommendedName>
</protein>
<dbReference type="PANTHER" id="PTHR12555">
    <property type="entry name" value="UBIQUITIN FUSION DEGRADATON PROTEIN 1"/>
    <property type="match status" value="1"/>
</dbReference>
<dbReference type="OrthoDB" id="422728at2759"/>
<dbReference type="GO" id="GO:0036503">
    <property type="term" value="P:ERAD pathway"/>
    <property type="evidence" value="ECO:0007669"/>
    <property type="project" value="TreeGrafter"/>
</dbReference>
<dbReference type="InterPro" id="IPR055418">
    <property type="entry name" value="UFD1_N2"/>
</dbReference>
<dbReference type="PANTHER" id="PTHR12555:SF13">
    <property type="entry name" value="UBIQUITIN RECOGNITION FACTOR IN ER-ASSOCIATED DEGRADATION PROTEIN 1"/>
    <property type="match status" value="1"/>
</dbReference>
<dbReference type="InterPro" id="IPR004854">
    <property type="entry name" value="Ufd1-like"/>
</dbReference>
<organism evidence="6 7">
    <name type="scientific">Tremella mesenterica</name>
    <name type="common">Jelly fungus</name>
    <dbReference type="NCBI Taxonomy" id="5217"/>
    <lineage>
        <taxon>Eukaryota</taxon>
        <taxon>Fungi</taxon>
        <taxon>Dikarya</taxon>
        <taxon>Basidiomycota</taxon>
        <taxon>Agaricomycotina</taxon>
        <taxon>Tremellomycetes</taxon>
        <taxon>Tremellales</taxon>
        <taxon>Tremellaceae</taxon>
        <taxon>Tremella</taxon>
    </lineage>
</organism>
<dbReference type="Proteomes" id="UP000289152">
    <property type="component" value="Unassembled WGS sequence"/>
</dbReference>
<evidence type="ECO:0000256" key="1">
    <source>
        <dbReference type="ARBA" id="ARBA00006043"/>
    </source>
</evidence>
<dbReference type="VEuPathDB" id="FungiDB:TREMEDRAFT_67697"/>
<feature type="compositionally biased region" description="Polar residues" evidence="3">
    <location>
        <begin position="402"/>
        <end position="431"/>
    </location>
</feature>
<dbReference type="FunCoup" id="A0A4Q1BIK6">
    <property type="interactions" value="620"/>
</dbReference>
<comment type="similarity">
    <text evidence="1">Belongs to the UFD1 family.</text>
</comment>
<gene>
    <name evidence="6" type="ORF">M231_05222</name>
</gene>
<feature type="region of interest" description="Disordered" evidence="3">
    <location>
        <begin position="342"/>
        <end position="462"/>
    </location>
</feature>
<name>A0A4Q1BIK6_TREME</name>
<dbReference type="Gene3D" id="3.10.330.10">
    <property type="match status" value="1"/>
</dbReference>
<comment type="caution">
    <text evidence="6">The sequence shown here is derived from an EMBL/GenBank/DDBJ whole genome shotgun (WGS) entry which is preliminary data.</text>
</comment>
<feature type="compositionally biased region" description="Acidic residues" evidence="3">
    <location>
        <begin position="436"/>
        <end position="462"/>
    </location>
</feature>
<dbReference type="EMBL" id="SDIL01000067">
    <property type="protein sequence ID" value="RXK37501.1"/>
    <property type="molecule type" value="Genomic_DNA"/>
</dbReference>
<evidence type="ECO:0000259" key="5">
    <source>
        <dbReference type="Pfam" id="PF24842"/>
    </source>
</evidence>
<evidence type="ECO:0000256" key="3">
    <source>
        <dbReference type="SAM" id="MobiDB-lite"/>
    </source>
</evidence>
<dbReference type="Gene3D" id="2.40.40.50">
    <property type="entry name" value="Ubiquitin fusion degradation protein UFD1, N-terminal domain"/>
    <property type="match status" value="1"/>
</dbReference>
<feature type="domain" description="Ubiquitin fusion degradation protein UFD1 N-terminal subdomain 1" evidence="4">
    <location>
        <begin position="35"/>
        <end position="135"/>
    </location>
</feature>
<feature type="compositionally biased region" description="Polar residues" evidence="3">
    <location>
        <begin position="258"/>
        <end position="275"/>
    </location>
</feature>
<dbReference type="Pfam" id="PF03152">
    <property type="entry name" value="UFD1_N1"/>
    <property type="match status" value="1"/>
</dbReference>
<feature type="compositionally biased region" description="Low complexity" evidence="3">
    <location>
        <begin position="242"/>
        <end position="251"/>
    </location>
</feature>
<dbReference type="Pfam" id="PF24842">
    <property type="entry name" value="UFD1_N2"/>
    <property type="match status" value="1"/>
</dbReference>
<dbReference type="GO" id="GO:0034098">
    <property type="term" value="C:VCP-NPL4-UFD1 AAA ATPase complex"/>
    <property type="evidence" value="ECO:0007669"/>
    <property type="project" value="TreeGrafter"/>
</dbReference>
<dbReference type="AlphaFoldDB" id="A0A4Q1BIK6"/>
<dbReference type="InParanoid" id="A0A4Q1BIK6"/>
<dbReference type="InterPro" id="IPR055417">
    <property type="entry name" value="UFD1_N1"/>
</dbReference>
<evidence type="ECO:0000256" key="2">
    <source>
        <dbReference type="ARBA" id="ARBA00022786"/>
    </source>
</evidence>
<proteinExistence type="inferred from homology"/>
<sequence>MPTMRGRGAGSIFNQLLGGQGMNWGRYMAPPPDAFDEYYRAYSVAVMSQRDRIELLYGGKIIMPASALAKLSSLDIPGPWTFQLRNPRNPNELRTHAGVLEFIADEGNVHLPAWMMKTLQLEEGDPIRLTGASLPKGKLVKLQAQSTDFLQVSDPRAVLESALRFYSTLTKGDIIEITYNSLIFEFAVLETQPEGSGISVIDTDLEVDFATPLGYVEPPRAAPVPIPTMAEKLKIDLNHTTSASSSRPASSLGGTAGSGDSTPRESFTGVGQSLSGKRIKGKGLTKKIEEVESSSKLGRNGGAKIITPDSLNDTDRKVPAALLLPAGKFFFGYKYVPFDASKAPKPKVPEPEPAQAFSGAGQSLRNKGKRKADETISDGPSVGNSSNSAPKDEKPDPWANLGSGNQLRSVKTTNQVPSSVTPNKTQTTRSQVDPIVVDDDDDDFMYDGQDWDEHEVIDVDSD</sequence>
<dbReference type="GO" id="GO:0031593">
    <property type="term" value="F:polyubiquitin modification-dependent protein binding"/>
    <property type="evidence" value="ECO:0007669"/>
    <property type="project" value="TreeGrafter"/>
</dbReference>